<accession>A0A9W4JWU1</accession>
<evidence type="ECO:0000313" key="2">
    <source>
        <dbReference type="Proteomes" id="UP001152649"/>
    </source>
</evidence>
<dbReference type="AlphaFoldDB" id="A0A9W4JWU1"/>
<keyword evidence="2" id="KW-1185">Reference proteome</keyword>
<protein>
    <submittedName>
        <fullName evidence="1">Uncharacterized protein</fullName>
    </submittedName>
</protein>
<dbReference type="OrthoDB" id="426718at2759"/>
<sequence length="314" mass="35785">MRLSIRIGAAAALIVITVLLFNRSLRTEGEHLKDLLHFDTGSFRTSLKPKPEDDSSAHRKWRVASDNKPALVYQTTDIQVPNQGAIVMGKLKEEDTSWVSGELAEWHGIIYTVDDTNVPMHTPKNKGREALPYLQFLIDHYDDLPEVVVFLHAHRDGWPAGWHIDTMDLSNVDSVRALQKDFVQLEGFVSLRCQLSPGCPDAIQPFRQPPKLENPGEAHYAAAWKALFPNERIPAEIAAPCCSQFAVSKEQILKRPHSDYKRMYDWVMNNDLPDEVTSNIMEYSWHIIFGKNPVFCPDMYQCYADVYGEEVVFN</sequence>
<gene>
    <name evidence="1" type="ORF">PSALAMII_LOCUS9688</name>
</gene>
<dbReference type="PANTHER" id="PTHR37490:SF2">
    <property type="match status" value="1"/>
</dbReference>
<name>A0A9W4JWU1_9EURO</name>
<dbReference type="InterPro" id="IPR021838">
    <property type="entry name" value="DUF3431"/>
</dbReference>
<dbReference type="Pfam" id="PF11913">
    <property type="entry name" value="DUF3431"/>
    <property type="match status" value="1"/>
</dbReference>
<evidence type="ECO:0000313" key="1">
    <source>
        <dbReference type="EMBL" id="CAG8419448.1"/>
    </source>
</evidence>
<dbReference type="EMBL" id="CAJVPG010000438">
    <property type="protein sequence ID" value="CAG8419448.1"/>
    <property type="molecule type" value="Genomic_DNA"/>
</dbReference>
<proteinExistence type="predicted"/>
<dbReference type="Proteomes" id="UP001152649">
    <property type="component" value="Unassembled WGS sequence"/>
</dbReference>
<dbReference type="PANTHER" id="PTHR37490">
    <property type="entry name" value="EXPRESSED PROTEIN"/>
    <property type="match status" value="1"/>
</dbReference>
<reference evidence="1" key="1">
    <citation type="submission" date="2021-07" db="EMBL/GenBank/DDBJ databases">
        <authorList>
            <person name="Branca A.L. A."/>
        </authorList>
    </citation>
    <scope>NUCLEOTIDE SEQUENCE</scope>
</reference>
<comment type="caution">
    <text evidence="1">The sequence shown here is derived from an EMBL/GenBank/DDBJ whole genome shotgun (WGS) entry which is preliminary data.</text>
</comment>
<organism evidence="1 2">
    <name type="scientific">Penicillium salamii</name>
    <dbReference type="NCBI Taxonomy" id="1612424"/>
    <lineage>
        <taxon>Eukaryota</taxon>
        <taxon>Fungi</taxon>
        <taxon>Dikarya</taxon>
        <taxon>Ascomycota</taxon>
        <taxon>Pezizomycotina</taxon>
        <taxon>Eurotiomycetes</taxon>
        <taxon>Eurotiomycetidae</taxon>
        <taxon>Eurotiales</taxon>
        <taxon>Aspergillaceae</taxon>
        <taxon>Penicillium</taxon>
    </lineage>
</organism>